<dbReference type="Pfam" id="PF13462">
    <property type="entry name" value="Thioredoxin_4"/>
    <property type="match status" value="1"/>
</dbReference>
<reference evidence="5" key="1">
    <citation type="submission" date="2020-05" db="EMBL/GenBank/DDBJ databases">
        <authorList>
            <person name="Chiriac C."/>
            <person name="Salcher M."/>
            <person name="Ghai R."/>
            <person name="Kavagutti S V."/>
        </authorList>
    </citation>
    <scope>NUCLEOTIDE SEQUENCE</scope>
</reference>
<dbReference type="AlphaFoldDB" id="A0A6J7LZK1"/>
<gene>
    <name evidence="4" type="ORF">UFOPK2810_00338</name>
    <name evidence="5" type="ORF">UFOPK3957_00091</name>
</gene>
<dbReference type="EMBL" id="CAEZYZ010000037">
    <property type="protein sequence ID" value="CAB4741138.1"/>
    <property type="molecule type" value="Genomic_DNA"/>
</dbReference>
<keyword evidence="2" id="KW-1133">Transmembrane helix</keyword>
<keyword evidence="2" id="KW-0472">Membrane</keyword>
<dbReference type="InterPro" id="IPR036249">
    <property type="entry name" value="Thioredoxin-like_sf"/>
</dbReference>
<feature type="compositionally biased region" description="Low complexity" evidence="1">
    <location>
        <begin position="12"/>
        <end position="21"/>
    </location>
</feature>
<dbReference type="SUPFAM" id="SSF52833">
    <property type="entry name" value="Thioredoxin-like"/>
    <property type="match status" value="1"/>
</dbReference>
<evidence type="ECO:0000259" key="3">
    <source>
        <dbReference type="Pfam" id="PF13462"/>
    </source>
</evidence>
<name>A0A6J7LZK1_9ZZZZ</name>
<dbReference type="Gene3D" id="3.40.30.10">
    <property type="entry name" value="Glutaredoxin"/>
    <property type="match status" value="1"/>
</dbReference>
<feature type="transmembrane region" description="Helical" evidence="2">
    <location>
        <begin position="32"/>
        <end position="52"/>
    </location>
</feature>
<accession>A0A6J7LZK1</accession>
<protein>
    <submittedName>
        <fullName evidence="5">Unannotated protein</fullName>
    </submittedName>
</protein>
<dbReference type="EMBL" id="CAFBOM010000008">
    <property type="protein sequence ID" value="CAB4973891.1"/>
    <property type="molecule type" value="Genomic_DNA"/>
</dbReference>
<keyword evidence="2" id="KW-0812">Transmembrane</keyword>
<sequence>MADNGSNRRQKAAAAREASNAGEKRRERTVRIVGGVTVLVVVAGIIGLAVFARSTDTGTELVTASADPSAPLPKGARPAGDPYEFGVAYGTAAAGAPVLEVWEDFQCPSCGAVEAANGDGIAKLAEDGKVTLIWRPTTFLDKNLGNDSSLRAVAAWGCAVDAGKTREYHDTVYANQPVTEGDGYPEDQLIAFGEEAGITGDALATFTTCVQDDTYIRWAANSTQVFYDAGIPGTPLAKLDGTEVPTEKLADPVALEQVIADALAAK</sequence>
<evidence type="ECO:0000313" key="4">
    <source>
        <dbReference type="EMBL" id="CAB4741138.1"/>
    </source>
</evidence>
<feature type="region of interest" description="Disordered" evidence="1">
    <location>
        <begin position="1"/>
        <end position="26"/>
    </location>
</feature>
<evidence type="ECO:0000256" key="1">
    <source>
        <dbReference type="SAM" id="MobiDB-lite"/>
    </source>
</evidence>
<evidence type="ECO:0000313" key="5">
    <source>
        <dbReference type="EMBL" id="CAB4973891.1"/>
    </source>
</evidence>
<proteinExistence type="predicted"/>
<feature type="domain" description="Thioredoxin-like fold" evidence="3">
    <location>
        <begin position="88"/>
        <end position="245"/>
    </location>
</feature>
<organism evidence="5">
    <name type="scientific">freshwater metagenome</name>
    <dbReference type="NCBI Taxonomy" id="449393"/>
    <lineage>
        <taxon>unclassified sequences</taxon>
        <taxon>metagenomes</taxon>
        <taxon>ecological metagenomes</taxon>
    </lineage>
</organism>
<evidence type="ECO:0000256" key="2">
    <source>
        <dbReference type="SAM" id="Phobius"/>
    </source>
</evidence>
<dbReference type="InterPro" id="IPR012336">
    <property type="entry name" value="Thioredoxin-like_fold"/>
</dbReference>